<keyword evidence="2" id="KW-0238">DNA-binding</keyword>
<dbReference type="GO" id="GO:0003677">
    <property type="term" value="F:DNA binding"/>
    <property type="evidence" value="ECO:0007669"/>
    <property type="project" value="UniProtKB-KW"/>
</dbReference>
<feature type="domain" description="SpoVT-AbrB" evidence="1">
    <location>
        <begin position="6"/>
        <end position="51"/>
    </location>
</feature>
<sequence>METISSKVTSKGQVVIPKKLREKYGIRSATSIRWIENEQGILMVPESEDPIIAARGMLKGTGILKAYLKEKRLEKQRENKKVARTK</sequence>
<reference evidence="2 3" key="1">
    <citation type="submission" date="2020-08" db="EMBL/GenBank/DDBJ databases">
        <title>Bridging the membrane lipid divide: bacteria of the FCB group superphylum have the potential to synthesize archaeal ether lipids.</title>
        <authorList>
            <person name="Villanueva L."/>
            <person name="Von Meijenfeldt F.A.B."/>
            <person name="Westbye A.B."/>
            <person name="Yadav S."/>
            <person name="Hopmans E.C."/>
            <person name="Dutilh B.E."/>
            <person name="Sinninghe Damste J.S."/>
        </authorList>
    </citation>
    <scope>NUCLEOTIDE SEQUENCE [LARGE SCALE GENOMIC DNA]</scope>
    <source>
        <strain evidence="2">NIOZ-UU17</strain>
    </source>
</reference>
<organism evidence="2 3">
    <name type="scientific">Candidatus Desulfatibia vada</name>
    <dbReference type="NCBI Taxonomy" id="2841696"/>
    <lineage>
        <taxon>Bacteria</taxon>
        <taxon>Pseudomonadati</taxon>
        <taxon>Thermodesulfobacteriota</taxon>
        <taxon>Desulfobacteria</taxon>
        <taxon>Desulfobacterales</taxon>
        <taxon>Desulfobacterales incertae sedis</taxon>
        <taxon>Candidatus Desulfatibia</taxon>
    </lineage>
</organism>
<dbReference type="InterPro" id="IPR037914">
    <property type="entry name" value="SpoVT-AbrB_sf"/>
</dbReference>
<gene>
    <name evidence="2" type="ORF">H8D96_17220</name>
</gene>
<dbReference type="NCBIfam" id="TIGR01439">
    <property type="entry name" value="lp_hng_hel_AbrB"/>
    <property type="match status" value="1"/>
</dbReference>
<comment type="caution">
    <text evidence="2">The sequence shown here is derived from an EMBL/GenBank/DDBJ whole genome shotgun (WGS) entry which is preliminary data.</text>
</comment>
<dbReference type="SUPFAM" id="SSF89447">
    <property type="entry name" value="AbrB/MazE/MraZ-like"/>
    <property type="match status" value="1"/>
</dbReference>
<accession>A0A8J6P585</accession>
<name>A0A8J6P585_9BACT</name>
<dbReference type="AlphaFoldDB" id="A0A8J6P585"/>
<proteinExistence type="predicted"/>
<evidence type="ECO:0000313" key="2">
    <source>
        <dbReference type="EMBL" id="MBC8433652.1"/>
    </source>
</evidence>
<dbReference type="EMBL" id="JACNIG010000316">
    <property type="protein sequence ID" value="MBC8433652.1"/>
    <property type="molecule type" value="Genomic_DNA"/>
</dbReference>
<evidence type="ECO:0000313" key="3">
    <source>
        <dbReference type="Proteomes" id="UP000605201"/>
    </source>
</evidence>
<dbReference type="Gene3D" id="2.10.260.10">
    <property type="match status" value="1"/>
</dbReference>
<dbReference type="InterPro" id="IPR007159">
    <property type="entry name" value="SpoVT-AbrB_dom"/>
</dbReference>
<protein>
    <submittedName>
        <fullName evidence="2">AbrB/MazE/SpoVT family DNA-binding domain-containing protein</fullName>
    </submittedName>
</protein>
<dbReference type="Pfam" id="PF04014">
    <property type="entry name" value="MazE_antitoxin"/>
    <property type="match status" value="1"/>
</dbReference>
<evidence type="ECO:0000259" key="1">
    <source>
        <dbReference type="SMART" id="SM00966"/>
    </source>
</evidence>
<dbReference type="SMART" id="SM00966">
    <property type="entry name" value="SpoVT_AbrB"/>
    <property type="match status" value="1"/>
</dbReference>
<dbReference type="Proteomes" id="UP000605201">
    <property type="component" value="Unassembled WGS sequence"/>
</dbReference>